<dbReference type="InterPro" id="IPR046169">
    <property type="entry name" value="DUF6171"/>
</dbReference>
<proteinExistence type="predicted"/>
<accession>A0ABW0QZD1</accession>
<dbReference type="Proteomes" id="UP001596108">
    <property type="component" value="Unassembled WGS sequence"/>
</dbReference>
<evidence type="ECO:0000313" key="2">
    <source>
        <dbReference type="Proteomes" id="UP001596108"/>
    </source>
</evidence>
<organism evidence="1 2">
    <name type="scientific">Cohnella yongneupensis</name>
    <dbReference type="NCBI Taxonomy" id="425006"/>
    <lineage>
        <taxon>Bacteria</taxon>
        <taxon>Bacillati</taxon>
        <taxon>Bacillota</taxon>
        <taxon>Bacilli</taxon>
        <taxon>Bacillales</taxon>
        <taxon>Paenibacillaceae</taxon>
        <taxon>Cohnella</taxon>
    </lineage>
</organism>
<dbReference type="RefSeq" id="WP_378111714.1">
    <property type="nucleotide sequence ID" value="NZ_JBHSNC010000030.1"/>
</dbReference>
<evidence type="ECO:0000313" key="1">
    <source>
        <dbReference type="EMBL" id="MFC5529793.1"/>
    </source>
</evidence>
<dbReference type="EMBL" id="JBHSNC010000030">
    <property type="protein sequence ID" value="MFC5529793.1"/>
    <property type="molecule type" value="Genomic_DNA"/>
</dbReference>
<name>A0ABW0QZD1_9BACL</name>
<keyword evidence="2" id="KW-1185">Reference proteome</keyword>
<reference evidence="2" key="1">
    <citation type="journal article" date="2019" name="Int. J. Syst. Evol. Microbiol.">
        <title>The Global Catalogue of Microorganisms (GCM) 10K type strain sequencing project: providing services to taxonomists for standard genome sequencing and annotation.</title>
        <authorList>
            <consortium name="The Broad Institute Genomics Platform"/>
            <consortium name="The Broad Institute Genome Sequencing Center for Infectious Disease"/>
            <person name="Wu L."/>
            <person name="Ma J."/>
        </authorList>
    </citation>
    <scope>NUCLEOTIDE SEQUENCE [LARGE SCALE GENOMIC DNA]</scope>
    <source>
        <strain evidence="2">CGMCC 1.18578</strain>
    </source>
</reference>
<comment type="caution">
    <text evidence="1">The sequence shown here is derived from an EMBL/GenBank/DDBJ whole genome shotgun (WGS) entry which is preliminary data.</text>
</comment>
<dbReference type="Pfam" id="PF19668">
    <property type="entry name" value="DUF6171"/>
    <property type="match status" value="1"/>
</dbReference>
<sequence>MIYIIEAGIQDREGCKGCSASVHATAEQIQRLLSKVKAEHSVSDEQYAMRLAACRTCESLAYASTCMHCGCFVQVRAKFKDKGCPHPDQAVRLRWTSLSTPLEEA</sequence>
<gene>
    <name evidence="1" type="ORF">ACFPQ4_10090</name>
</gene>
<protein>
    <submittedName>
        <fullName evidence="1">DUF6171 family protein</fullName>
    </submittedName>
</protein>